<dbReference type="Proteomes" id="UP000278807">
    <property type="component" value="Unassembled WGS sequence"/>
</dbReference>
<accession>A0A0R3TN70</accession>
<keyword evidence="2" id="KW-1185">Reference proteome</keyword>
<reference evidence="1 2" key="2">
    <citation type="submission" date="2018-11" db="EMBL/GenBank/DDBJ databases">
        <authorList>
            <consortium name="Pathogen Informatics"/>
        </authorList>
    </citation>
    <scope>NUCLEOTIDE SEQUENCE [LARGE SCALE GENOMIC DNA]</scope>
</reference>
<protein>
    <submittedName>
        <fullName evidence="1 3">Uncharacterized protein</fullName>
    </submittedName>
</protein>
<dbReference type="WBParaSite" id="HNAJ_0000881301-mRNA-1">
    <property type="protein sequence ID" value="HNAJ_0000881301-mRNA-1"/>
    <property type="gene ID" value="HNAJ_0000881301"/>
</dbReference>
<evidence type="ECO:0000313" key="2">
    <source>
        <dbReference type="Proteomes" id="UP000278807"/>
    </source>
</evidence>
<organism evidence="3">
    <name type="scientific">Rodentolepis nana</name>
    <name type="common">Dwarf tapeworm</name>
    <name type="synonym">Hymenolepis nana</name>
    <dbReference type="NCBI Taxonomy" id="102285"/>
    <lineage>
        <taxon>Eukaryota</taxon>
        <taxon>Metazoa</taxon>
        <taxon>Spiralia</taxon>
        <taxon>Lophotrochozoa</taxon>
        <taxon>Platyhelminthes</taxon>
        <taxon>Cestoda</taxon>
        <taxon>Eucestoda</taxon>
        <taxon>Cyclophyllidea</taxon>
        <taxon>Hymenolepididae</taxon>
        <taxon>Rodentolepis</taxon>
    </lineage>
</organism>
<dbReference type="AlphaFoldDB" id="A0A0R3TN70"/>
<dbReference type="EMBL" id="UZAE01012397">
    <property type="protein sequence ID" value="VDO04946.1"/>
    <property type="molecule type" value="Genomic_DNA"/>
</dbReference>
<sequence length="94" mass="10997">MGLNFQKMASAVRIYLENEHGDREELLDPNSEVELRSDKFLPTKRDLDSKRIRESILSSWFRTANDRQKKLRTLVEEYNELVLAVNQGQETAKS</sequence>
<name>A0A0R3TN70_RODNA</name>
<evidence type="ECO:0000313" key="1">
    <source>
        <dbReference type="EMBL" id="VDO04946.1"/>
    </source>
</evidence>
<gene>
    <name evidence="1" type="ORF">HNAJ_LOCUS8809</name>
</gene>
<reference evidence="3" key="1">
    <citation type="submission" date="2017-02" db="UniProtKB">
        <authorList>
            <consortium name="WormBaseParasite"/>
        </authorList>
    </citation>
    <scope>IDENTIFICATION</scope>
</reference>
<dbReference type="OrthoDB" id="6240218at2759"/>
<evidence type="ECO:0000313" key="3">
    <source>
        <dbReference type="WBParaSite" id="HNAJ_0000881301-mRNA-1"/>
    </source>
</evidence>
<proteinExistence type="predicted"/>